<dbReference type="GO" id="GO:0003723">
    <property type="term" value="F:RNA binding"/>
    <property type="evidence" value="ECO:0007669"/>
    <property type="project" value="TreeGrafter"/>
</dbReference>
<evidence type="ECO:0000313" key="2">
    <source>
        <dbReference type="EMBL" id="CAI7990392.1"/>
    </source>
</evidence>
<keyword evidence="3" id="KW-1185">Reference proteome</keyword>
<dbReference type="PROSITE" id="PS50830">
    <property type="entry name" value="TNASE_3"/>
    <property type="match status" value="1"/>
</dbReference>
<dbReference type="FunFam" id="2.40.50.90:FF:000018">
    <property type="entry name" value="Ribonuclease"/>
    <property type="match status" value="1"/>
</dbReference>
<evidence type="ECO:0000313" key="3">
    <source>
        <dbReference type="Proteomes" id="UP001174909"/>
    </source>
</evidence>
<dbReference type="PANTHER" id="PTHR12302">
    <property type="entry name" value="EBNA2 BINDING PROTEIN P100"/>
    <property type="match status" value="1"/>
</dbReference>
<dbReference type="SMART" id="SM00318">
    <property type="entry name" value="SNc"/>
    <property type="match status" value="1"/>
</dbReference>
<gene>
    <name evidence="2" type="ORF">GBAR_LOCUS469</name>
</gene>
<dbReference type="GO" id="GO:0005634">
    <property type="term" value="C:nucleus"/>
    <property type="evidence" value="ECO:0007669"/>
    <property type="project" value="TreeGrafter"/>
</dbReference>
<dbReference type="PANTHER" id="PTHR12302:SF2">
    <property type="entry name" value="STAPHYLOCOCCAL NUCLEASE DOMAIN-CONTAINING PROTEIN 1"/>
    <property type="match status" value="1"/>
</dbReference>
<dbReference type="Pfam" id="PF00565">
    <property type="entry name" value="SNase"/>
    <property type="match status" value="1"/>
</dbReference>
<dbReference type="InterPro" id="IPR016071">
    <property type="entry name" value="Staphylococal_nuclease_OB-fold"/>
</dbReference>
<dbReference type="GO" id="GO:0005829">
    <property type="term" value="C:cytosol"/>
    <property type="evidence" value="ECO:0007669"/>
    <property type="project" value="TreeGrafter"/>
</dbReference>
<name>A0AA35QSW0_GEOBA</name>
<dbReference type="Proteomes" id="UP001174909">
    <property type="component" value="Unassembled WGS sequence"/>
</dbReference>
<dbReference type="GO" id="GO:0006402">
    <property type="term" value="P:mRNA catabolic process"/>
    <property type="evidence" value="ECO:0007669"/>
    <property type="project" value="TreeGrafter"/>
</dbReference>
<reference evidence="2" key="1">
    <citation type="submission" date="2023-03" db="EMBL/GenBank/DDBJ databases">
        <authorList>
            <person name="Steffen K."/>
            <person name="Cardenas P."/>
        </authorList>
    </citation>
    <scope>NUCLEOTIDE SEQUENCE</scope>
</reference>
<sequence length="135" mass="14461">MSQTGGASVSSHATRGIVKQVLSGDTVVIRGQPCGGPPPTRTIALSNILAPRLARRGNPNVEGSLDTVDEPFSWEAREFLRKLLVGKEVKFVVEHKATNREYGTIWVAANGCNVADQLLNEGLVEVRQAGARPSD</sequence>
<dbReference type="Gene3D" id="2.40.50.90">
    <property type="match status" value="1"/>
</dbReference>
<dbReference type="GO" id="GO:0004518">
    <property type="term" value="F:nuclease activity"/>
    <property type="evidence" value="ECO:0007669"/>
    <property type="project" value="TreeGrafter"/>
</dbReference>
<protein>
    <submittedName>
        <fullName evidence="2">Staphylococcal nuclease domain-containing protein 1</fullName>
    </submittedName>
</protein>
<organism evidence="2 3">
    <name type="scientific">Geodia barretti</name>
    <name type="common">Barrett's horny sponge</name>
    <dbReference type="NCBI Taxonomy" id="519541"/>
    <lineage>
        <taxon>Eukaryota</taxon>
        <taxon>Metazoa</taxon>
        <taxon>Porifera</taxon>
        <taxon>Demospongiae</taxon>
        <taxon>Heteroscleromorpha</taxon>
        <taxon>Tetractinellida</taxon>
        <taxon>Astrophorina</taxon>
        <taxon>Geodiidae</taxon>
        <taxon>Geodia</taxon>
    </lineage>
</organism>
<dbReference type="AlphaFoldDB" id="A0AA35QSW0"/>
<dbReference type="SUPFAM" id="SSF50199">
    <property type="entry name" value="Staphylococcal nuclease"/>
    <property type="match status" value="1"/>
</dbReference>
<comment type="caution">
    <text evidence="2">The sequence shown here is derived from an EMBL/GenBank/DDBJ whole genome shotgun (WGS) entry which is preliminary data.</text>
</comment>
<accession>A0AA35QSW0</accession>
<dbReference type="EMBL" id="CASHTH010000067">
    <property type="protein sequence ID" value="CAI7990392.1"/>
    <property type="molecule type" value="Genomic_DNA"/>
</dbReference>
<feature type="domain" description="TNase-like" evidence="1">
    <location>
        <begin position="12"/>
        <end position="135"/>
    </location>
</feature>
<dbReference type="InterPro" id="IPR035437">
    <property type="entry name" value="SNase_OB-fold_sf"/>
</dbReference>
<evidence type="ECO:0000259" key="1">
    <source>
        <dbReference type="PROSITE" id="PS50830"/>
    </source>
</evidence>
<proteinExistence type="predicted"/>